<sequence length="117" mass="12765">MAAVGVPDRAGKLRTGALEQSILKLAGRPTPGQQHHLAPIAFHLSPFTSTLGESRDRKRYAGNRTTGDRYCTLLLYEVRTAVDLAQQSMEHPSGVHAPYSMLHAPCFILQDPNTAGR</sequence>
<dbReference type="Proteomes" id="UP000050424">
    <property type="component" value="Unassembled WGS sequence"/>
</dbReference>
<dbReference type="AlphaFoldDB" id="A0A0P7BLX9"/>
<reference evidence="1 2" key="1">
    <citation type="submission" date="2015-09" db="EMBL/GenBank/DDBJ databases">
        <title>Draft genome of a European isolate of the apple canker pathogen Neonectria ditissima.</title>
        <authorList>
            <person name="Gomez-Cortecero A."/>
            <person name="Harrison R.J."/>
            <person name="Armitage A.D."/>
        </authorList>
    </citation>
    <scope>NUCLEOTIDE SEQUENCE [LARGE SCALE GENOMIC DNA]</scope>
    <source>
        <strain evidence="1 2">R09/05</strain>
    </source>
</reference>
<proteinExistence type="predicted"/>
<evidence type="ECO:0000313" key="2">
    <source>
        <dbReference type="Proteomes" id="UP000050424"/>
    </source>
</evidence>
<keyword evidence="2" id="KW-1185">Reference proteome</keyword>
<name>A0A0P7BLX9_9HYPO</name>
<protein>
    <submittedName>
        <fullName evidence="1">Uncharacterized protein</fullName>
    </submittedName>
</protein>
<evidence type="ECO:0000313" key="1">
    <source>
        <dbReference type="EMBL" id="KPM41603.1"/>
    </source>
</evidence>
<comment type="caution">
    <text evidence="1">The sequence shown here is derived from an EMBL/GenBank/DDBJ whole genome shotgun (WGS) entry which is preliminary data.</text>
</comment>
<organism evidence="1 2">
    <name type="scientific">Neonectria ditissima</name>
    <dbReference type="NCBI Taxonomy" id="78410"/>
    <lineage>
        <taxon>Eukaryota</taxon>
        <taxon>Fungi</taxon>
        <taxon>Dikarya</taxon>
        <taxon>Ascomycota</taxon>
        <taxon>Pezizomycotina</taxon>
        <taxon>Sordariomycetes</taxon>
        <taxon>Hypocreomycetidae</taxon>
        <taxon>Hypocreales</taxon>
        <taxon>Nectriaceae</taxon>
        <taxon>Neonectria</taxon>
    </lineage>
</organism>
<dbReference type="EMBL" id="LKCW01000062">
    <property type="protein sequence ID" value="KPM41603.1"/>
    <property type="molecule type" value="Genomic_DNA"/>
</dbReference>
<gene>
    <name evidence="1" type="ORF">AK830_g4987</name>
</gene>
<accession>A0A0P7BLX9</accession>